<dbReference type="EMBL" id="BKCJ011771026">
    <property type="protein sequence ID" value="GFD51492.1"/>
    <property type="molecule type" value="Genomic_DNA"/>
</dbReference>
<dbReference type="Pfam" id="PF20736">
    <property type="entry name" value="Glyco_hydro127M"/>
    <property type="match status" value="1"/>
</dbReference>
<evidence type="ECO:0000313" key="2">
    <source>
        <dbReference type="EMBL" id="GFD51492.1"/>
    </source>
</evidence>
<dbReference type="PANTHER" id="PTHR43465:SF2">
    <property type="entry name" value="DUF1680 DOMAIN PROTEIN (AFU_ORTHOLOGUE AFUA_1G08910)"/>
    <property type="match status" value="1"/>
</dbReference>
<accession>A0A699WUN9</accession>
<sequence length="110" mass="12531">MPVTIREETAYPFGDEVNFMVDLKKPTAFPLGLRIPGWCTEATVLLNGQPLRTEKGGQVITIARTWRAHDRLTLRLPMPVRTSNWARNSRALERGPLVYALKIKGQWQES</sequence>
<dbReference type="InterPro" id="IPR049046">
    <property type="entry name" value="Beta-AFase-like_GH127_middle"/>
</dbReference>
<organism evidence="2">
    <name type="scientific">Tanacetum cinerariifolium</name>
    <name type="common">Dalmatian daisy</name>
    <name type="synonym">Chrysanthemum cinerariifolium</name>
    <dbReference type="NCBI Taxonomy" id="118510"/>
    <lineage>
        <taxon>Eukaryota</taxon>
        <taxon>Viridiplantae</taxon>
        <taxon>Streptophyta</taxon>
        <taxon>Embryophyta</taxon>
        <taxon>Tracheophyta</taxon>
        <taxon>Spermatophyta</taxon>
        <taxon>Magnoliopsida</taxon>
        <taxon>eudicotyledons</taxon>
        <taxon>Gunneridae</taxon>
        <taxon>Pentapetalae</taxon>
        <taxon>asterids</taxon>
        <taxon>campanulids</taxon>
        <taxon>Asterales</taxon>
        <taxon>Asteraceae</taxon>
        <taxon>Asteroideae</taxon>
        <taxon>Anthemideae</taxon>
        <taxon>Anthemidinae</taxon>
        <taxon>Tanacetum</taxon>
    </lineage>
</organism>
<name>A0A699WUN9_TANCI</name>
<protein>
    <recommendedName>
        <fullName evidence="1">Non-reducing end beta-L-arabinofuranosidase-like GH127 middle domain-containing protein</fullName>
    </recommendedName>
</protein>
<evidence type="ECO:0000259" key="1">
    <source>
        <dbReference type="Pfam" id="PF20736"/>
    </source>
</evidence>
<feature type="non-terminal residue" evidence="2">
    <location>
        <position position="110"/>
    </location>
</feature>
<proteinExistence type="predicted"/>
<dbReference type="AlphaFoldDB" id="A0A699WUN9"/>
<dbReference type="PANTHER" id="PTHR43465">
    <property type="entry name" value="DUF1680 DOMAIN PROTEIN (AFU_ORTHOLOGUE AFUA_1G08910)"/>
    <property type="match status" value="1"/>
</dbReference>
<comment type="caution">
    <text evidence="2">The sequence shown here is derived from an EMBL/GenBank/DDBJ whole genome shotgun (WGS) entry which is preliminary data.</text>
</comment>
<dbReference type="InterPro" id="IPR049174">
    <property type="entry name" value="Beta-AFase-like"/>
</dbReference>
<feature type="domain" description="Non-reducing end beta-L-arabinofuranosidase-like GH127 middle" evidence="1">
    <location>
        <begin position="3"/>
        <end position="78"/>
    </location>
</feature>
<reference evidence="2" key="1">
    <citation type="journal article" date="2019" name="Sci. Rep.">
        <title>Draft genome of Tanacetum cinerariifolium, the natural source of mosquito coil.</title>
        <authorList>
            <person name="Yamashiro T."/>
            <person name="Shiraishi A."/>
            <person name="Satake H."/>
            <person name="Nakayama K."/>
        </authorList>
    </citation>
    <scope>NUCLEOTIDE SEQUENCE</scope>
</reference>
<gene>
    <name evidence="2" type="ORF">Tci_923461</name>
</gene>